<keyword evidence="2" id="KW-1185">Reference proteome</keyword>
<proteinExistence type="predicted"/>
<sequence>KFVTFQMLELQALFPLRKGYDEDEIRTEYQLCNLIITEYNYDGKEIILIKPNFTELNHMITELNVVQVFRHKESMVSGSSFHINLILLCQTINTCQLLYVHAVGKRCQSHYLGRFKNPDSSKTRTADLIEYSGIR</sequence>
<feature type="non-terminal residue" evidence="1">
    <location>
        <position position="1"/>
    </location>
</feature>
<reference evidence="1" key="2">
    <citation type="submission" date="2023-05" db="EMBL/GenBank/DDBJ databases">
        <authorList>
            <person name="Fouks B."/>
        </authorList>
    </citation>
    <scope>NUCLEOTIDE SEQUENCE</scope>
    <source>
        <strain evidence="1">Stay&amp;Tobe</strain>
        <tissue evidence="1">Testes</tissue>
    </source>
</reference>
<gene>
    <name evidence="1" type="ORF">L9F63_023709</name>
</gene>
<name>A0AAD7ZIF2_DIPPU</name>
<organism evidence="1 2">
    <name type="scientific">Diploptera punctata</name>
    <name type="common">Pacific beetle cockroach</name>
    <dbReference type="NCBI Taxonomy" id="6984"/>
    <lineage>
        <taxon>Eukaryota</taxon>
        <taxon>Metazoa</taxon>
        <taxon>Ecdysozoa</taxon>
        <taxon>Arthropoda</taxon>
        <taxon>Hexapoda</taxon>
        <taxon>Insecta</taxon>
        <taxon>Pterygota</taxon>
        <taxon>Neoptera</taxon>
        <taxon>Polyneoptera</taxon>
        <taxon>Dictyoptera</taxon>
        <taxon>Blattodea</taxon>
        <taxon>Blaberoidea</taxon>
        <taxon>Blaberidae</taxon>
        <taxon>Diplopterinae</taxon>
        <taxon>Diploptera</taxon>
    </lineage>
</organism>
<dbReference type="EMBL" id="JASPKZ010008023">
    <property type="protein sequence ID" value="KAJ9581118.1"/>
    <property type="molecule type" value="Genomic_DNA"/>
</dbReference>
<comment type="caution">
    <text evidence="1">The sequence shown here is derived from an EMBL/GenBank/DDBJ whole genome shotgun (WGS) entry which is preliminary data.</text>
</comment>
<reference evidence="1" key="1">
    <citation type="journal article" date="2023" name="IScience">
        <title>Live-bearing cockroach genome reveals convergent evolutionary mechanisms linked to viviparity in insects and beyond.</title>
        <authorList>
            <person name="Fouks B."/>
            <person name="Harrison M.C."/>
            <person name="Mikhailova A.A."/>
            <person name="Marchal E."/>
            <person name="English S."/>
            <person name="Carruthers M."/>
            <person name="Jennings E.C."/>
            <person name="Chiamaka E.L."/>
            <person name="Frigard R.A."/>
            <person name="Pippel M."/>
            <person name="Attardo G.M."/>
            <person name="Benoit J.B."/>
            <person name="Bornberg-Bauer E."/>
            <person name="Tobe S.S."/>
        </authorList>
    </citation>
    <scope>NUCLEOTIDE SEQUENCE</scope>
    <source>
        <strain evidence="1">Stay&amp;Tobe</strain>
    </source>
</reference>
<evidence type="ECO:0000313" key="2">
    <source>
        <dbReference type="Proteomes" id="UP001233999"/>
    </source>
</evidence>
<evidence type="ECO:0000313" key="1">
    <source>
        <dbReference type="EMBL" id="KAJ9581118.1"/>
    </source>
</evidence>
<feature type="non-terminal residue" evidence="1">
    <location>
        <position position="135"/>
    </location>
</feature>
<dbReference type="AlphaFoldDB" id="A0AAD7ZIF2"/>
<protein>
    <submittedName>
        <fullName evidence="1">Uncharacterized protein</fullName>
    </submittedName>
</protein>
<dbReference type="Proteomes" id="UP001233999">
    <property type="component" value="Unassembled WGS sequence"/>
</dbReference>
<accession>A0AAD7ZIF2</accession>